<organism evidence="1 2">
    <name type="scientific">Sphingobacterium zhuxiongii</name>
    <dbReference type="NCBI Taxonomy" id="2662364"/>
    <lineage>
        <taxon>Bacteria</taxon>
        <taxon>Pseudomonadati</taxon>
        <taxon>Bacteroidota</taxon>
        <taxon>Sphingobacteriia</taxon>
        <taxon>Sphingobacteriales</taxon>
        <taxon>Sphingobacteriaceae</taxon>
        <taxon>Sphingobacterium</taxon>
    </lineage>
</organism>
<dbReference type="EMBL" id="CP045652">
    <property type="protein sequence ID" value="QGA27928.1"/>
    <property type="molecule type" value="Genomic_DNA"/>
</dbReference>
<name>A0A5Q0QI96_9SPHI</name>
<sequence length="348" mass="40548">MKTTVIAKGRKRDLQIFLSQHYQETLTLMEQIDQKVSSAPDWYVCLAPTIDEIIDILEDICIYFEKRFGSLLGSRNSISKIYAKKQIKQIALQFSEIKQTLPPGPLADELIKHCCRIIKNQQLHFHINKASLNYYFLLLRSLKNWNWTMQHATFSAMECLLIYLNFNSKAAMSIMTQRLQKMTLEMGDTKAQLETFLNLQRTFNQFHRKPGISLNPSYQSLDRFINSWFQAEITFLNQKLQTQLSPLQATAEQSRPQVIPSQREPVRLRCNLSCDQLALIFRAIDEVKLVDARSLNQVYKIIVPFLSTPFRNELSPSSMRVKSYDPEARDKQLVIERLEAMIAKIQNY</sequence>
<evidence type="ECO:0000313" key="1">
    <source>
        <dbReference type="EMBL" id="QGA27928.1"/>
    </source>
</evidence>
<gene>
    <name evidence="1" type="ORF">GFH32_17045</name>
</gene>
<proteinExistence type="predicted"/>
<reference evidence="1 2" key="1">
    <citation type="submission" date="2019-10" db="EMBL/GenBank/DDBJ databases">
        <authorList>
            <person name="Dong K."/>
        </authorList>
    </citation>
    <scope>NUCLEOTIDE SEQUENCE [LARGE SCALE GENOMIC DNA]</scope>
    <source>
        <strain evidence="2">dk4302</strain>
    </source>
</reference>
<accession>A0A5Q0QI96</accession>
<dbReference type="KEGG" id="sphe:GFH32_17045"/>
<dbReference type="Proteomes" id="UP000326921">
    <property type="component" value="Chromosome"/>
</dbReference>
<evidence type="ECO:0000313" key="2">
    <source>
        <dbReference type="Proteomes" id="UP000326921"/>
    </source>
</evidence>
<dbReference type="RefSeq" id="WP_153512755.1">
    <property type="nucleotide sequence ID" value="NZ_WSPZ01000008.1"/>
</dbReference>
<keyword evidence="2" id="KW-1185">Reference proteome</keyword>
<dbReference type="AlphaFoldDB" id="A0A5Q0QI96"/>
<protein>
    <submittedName>
        <fullName evidence="1">Uncharacterized protein</fullName>
    </submittedName>
</protein>